<evidence type="ECO:0000259" key="5">
    <source>
        <dbReference type="PROSITE" id="PS01124"/>
    </source>
</evidence>
<dbReference type="InterPro" id="IPR003313">
    <property type="entry name" value="AraC-bd"/>
</dbReference>
<dbReference type="InterPro" id="IPR018062">
    <property type="entry name" value="HTH_AraC-typ_CS"/>
</dbReference>
<evidence type="ECO:0000256" key="1">
    <source>
        <dbReference type="ARBA" id="ARBA00023015"/>
    </source>
</evidence>
<evidence type="ECO:0000256" key="4">
    <source>
        <dbReference type="SAM" id="MobiDB-lite"/>
    </source>
</evidence>
<dbReference type="SUPFAM" id="SSF46689">
    <property type="entry name" value="Homeodomain-like"/>
    <property type="match status" value="2"/>
</dbReference>
<dbReference type="Pfam" id="PF02311">
    <property type="entry name" value="AraC_binding"/>
    <property type="match status" value="1"/>
</dbReference>
<dbReference type="RefSeq" id="WP_081164778.1">
    <property type="nucleotide sequence ID" value="NZ_LWBP01000186.1"/>
</dbReference>
<dbReference type="InterPro" id="IPR037923">
    <property type="entry name" value="HTH-like"/>
</dbReference>
<dbReference type="AlphaFoldDB" id="A0A1V9FKL1"/>
<organism evidence="6 7">
    <name type="scientific">Niastella populi</name>
    <dbReference type="NCBI Taxonomy" id="550983"/>
    <lineage>
        <taxon>Bacteria</taxon>
        <taxon>Pseudomonadati</taxon>
        <taxon>Bacteroidota</taxon>
        <taxon>Chitinophagia</taxon>
        <taxon>Chitinophagales</taxon>
        <taxon>Chitinophagaceae</taxon>
        <taxon>Niastella</taxon>
    </lineage>
</organism>
<comment type="caution">
    <text evidence="6">The sequence shown here is derived from an EMBL/GenBank/DDBJ whole genome shotgun (WGS) entry which is preliminary data.</text>
</comment>
<dbReference type="STRING" id="550983.A4R26_22165"/>
<dbReference type="PROSITE" id="PS01124">
    <property type="entry name" value="HTH_ARAC_FAMILY_2"/>
    <property type="match status" value="1"/>
</dbReference>
<keyword evidence="1" id="KW-0805">Transcription regulation</keyword>
<feature type="domain" description="HTH araC/xylS-type" evidence="5">
    <location>
        <begin position="193"/>
        <end position="295"/>
    </location>
</feature>
<dbReference type="Gene3D" id="1.10.10.60">
    <property type="entry name" value="Homeodomain-like"/>
    <property type="match status" value="2"/>
</dbReference>
<dbReference type="InterPro" id="IPR020449">
    <property type="entry name" value="Tscrpt_reg_AraC-type_HTH"/>
</dbReference>
<dbReference type="SMART" id="SM00342">
    <property type="entry name" value="HTH_ARAC"/>
    <property type="match status" value="1"/>
</dbReference>
<dbReference type="InterPro" id="IPR018060">
    <property type="entry name" value="HTH_AraC"/>
</dbReference>
<feature type="compositionally biased region" description="Basic and acidic residues" evidence="4">
    <location>
        <begin position="297"/>
        <end position="313"/>
    </location>
</feature>
<dbReference type="OrthoDB" id="9813413at2"/>
<accession>A0A1V9FKL1</accession>
<dbReference type="Gene3D" id="2.60.120.280">
    <property type="entry name" value="Regulatory protein AraC"/>
    <property type="match status" value="1"/>
</dbReference>
<dbReference type="InterPro" id="IPR009057">
    <property type="entry name" value="Homeodomain-like_sf"/>
</dbReference>
<protein>
    <submittedName>
        <fullName evidence="6">AraC family transcriptional regulator</fullName>
    </submittedName>
</protein>
<evidence type="ECO:0000313" key="7">
    <source>
        <dbReference type="Proteomes" id="UP000192276"/>
    </source>
</evidence>
<dbReference type="EMBL" id="LWBP01000186">
    <property type="protein sequence ID" value="OQP58888.1"/>
    <property type="molecule type" value="Genomic_DNA"/>
</dbReference>
<gene>
    <name evidence="6" type="ORF">A4R26_22165</name>
</gene>
<dbReference type="SUPFAM" id="SSF51215">
    <property type="entry name" value="Regulatory protein AraC"/>
    <property type="match status" value="1"/>
</dbReference>
<name>A0A1V9FKL1_9BACT</name>
<dbReference type="Proteomes" id="UP000192276">
    <property type="component" value="Unassembled WGS sequence"/>
</dbReference>
<dbReference type="PANTHER" id="PTHR43280:SF30">
    <property type="entry name" value="MMSAB OPERON REGULATORY PROTEIN"/>
    <property type="match status" value="1"/>
</dbReference>
<dbReference type="GO" id="GO:0043565">
    <property type="term" value="F:sequence-specific DNA binding"/>
    <property type="evidence" value="ECO:0007669"/>
    <property type="project" value="InterPro"/>
</dbReference>
<dbReference type="GO" id="GO:0003700">
    <property type="term" value="F:DNA-binding transcription factor activity"/>
    <property type="evidence" value="ECO:0007669"/>
    <property type="project" value="InterPro"/>
</dbReference>
<reference evidence="7" key="1">
    <citation type="submission" date="2016-04" db="EMBL/GenBank/DDBJ databases">
        <authorList>
            <person name="Chen L."/>
            <person name="Zhuang W."/>
            <person name="Wang G."/>
        </authorList>
    </citation>
    <scope>NUCLEOTIDE SEQUENCE [LARGE SCALE GENOMIC DNA]</scope>
    <source>
        <strain evidence="7">208</strain>
    </source>
</reference>
<proteinExistence type="predicted"/>
<evidence type="ECO:0000256" key="2">
    <source>
        <dbReference type="ARBA" id="ARBA00023125"/>
    </source>
</evidence>
<dbReference type="Pfam" id="PF12833">
    <property type="entry name" value="HTH_18"/>
    <property type="match status" value="1"/>
</dbReference>
<keyword evidence="7" id="KW-1185">Reference proteome</keyword>
<dbReference type="PROSITE" id="PS00041">
    <property type="entry name" value="HTH_ARAC_FAMILY_1"/>
    <property type="match status" value="1"/>
</dbReference>
<dbReference type="CDD" id="cd06986">
    <property type="entry name" value="cupin_MmsR-like_N"/>
    <property type="match status" value="1"/>
</dbReference>
<keyword evidence="3" id="KW-0804">Transcription</keyword>
<dbReference type="PANTHER" id="PTHR43280">
    <property type="entry name" value="ARAC-FAMILY TRANSCRIPTIONAL REGULATOR"/>
    <property type="match status" value="1"/>
</dbReference>
<evidence type="ECO:0000313" key="6">
    <source>
        <dbReference type="EMBL" id="OQP58888.1"/>
    </source>
</evidence>
<dbReference type="PRINTS" id="PR00032">
    <property type="entry name" value="HTHARAC"/>
</dbReference>
<feature type="region of interest" description="Disordered" evidence="4">
    <location>
        <begin position="288"/>
        <end position="313"/>
    </location>
</feature>
<evidence type="ECO:0000256" key="3">
    <source>
        <dbReference type="ARBA" id="ARBA00023163"/>
    </source>
</evidence>
<sequence length="313" mass="36568">MTQKKSRKRQGFEGQKLIVVPKKIATGFLMKDAITKQIYITDIGYYPKADHHYIERPHGINQHIIIYCVEGRGWVSINKQKMDISPSHFIVLPANTPHKYGAMEPDPWTIYWVHFKGDIATYVMNLITRHGEDYLPYLSYNESRIKLFEEICFHFEQGYSADTLRYVNMIFYHFLSSLLYEEKYNQAGKAPSKDVITLTIEQMKEKINTNLTLSHLAGSAHMSVTHFCNLFRLQTGFSPIEYFNHLKVQQACQTLAFKSKPIKEIADELGFSDQYYFSRMFSRLMGMSPKEYRKRNKSTERKPAEGGVKEQNR</sequence>
<keyword evidence="2" id="KW-0238">DNA-binding</keyword>